<organism evidence="1 2">
    <name type="scientific">Nocardia lasii</name>
    <dbReference type="NCBI Taxonomy" id="1616107"/>
    <lineage>
        <taxon>Bacteria</taxon>
        <taxon>Bacillati</taxon>
        <taxon>Actinomycetota</taxon>
        <taxon>Actinomycetes</taxon>
        <taxon>Mycobacteriales</taxon>
        <taxon>Nocardiaceae</taxon>
        <taxon>Nocardia</taxon>
    </lineage>
</organism>
<proteinExistence type="predicted"/>
<dbReference type="EMBL" id="JBHSQN010000017">
    <property type="protein sequence ID" value="MFC6014418.1"/>
    <property type="molecule type" value="Genomic_DNA"/>
</dbReference>
<sequence length="135" mass="15162">MTMQILLKIVPGNTDLLTELSPLLRAFAQLSKDDLTARLAYILSEGDTVRDDVQQLYDRIGPLGKEVYMTTAQTMRDEFRAEGRVEMLLEQLAEKFGPLPAEIITAVLTADTSQLQVWTRRVLTAGSLAEMRFDT</sequence>
<evidence type="ECO:0000313" key="1">
    <source>
        <dbReference type="EMBL" id="MFC6014418.1"/>
    </source>
</evidence>
<comment type="caution">
    <text evidence="1">The sequence shown here is derived from an EMBL/GenBank/DDBJ whole genome shotgun (WGS) entry which is preliminary data.</text>
</comment>
<dbReference type="RefSeq" id="WP_378609747.1">
    <property type="nucleotide sequence ID" value="NZ_JBHSQN010000017.1"/>
</dbReference>
<evidence type="ECO:0008006" key="3">
    <source>
        <dbReference type="Google" id="ProtNLM"/>
    </source>
</evidence>
<evidence type="ECO:0000313" key="2">
    <source>
        <dbReference type="Proteomes" id="UP001596223"/>
    </source>
</evidence>
<protein>
    <recommendedName>
        <fullName evidence="3">Transposase</fullName>
    </recommendedName>
</protein>
<keyword evidence="2" id="KW-1185">Reference proteome</keyword>
<accession>A0ABW1K146</accession>
<dbReference type="Proteomes" id="UP001596223">
    <property type="component" value="Unassembled WGS sequence"/>
</dbReference>
<gene>
    <name evidence="1" type="ORF">ACFP3H_25470</name>
</gene>
<name>A0ABW1K146_9NOCA</name>
<reference evidence="2" key="1">
    <citation type="journal article" date="2019" name="Int. J. Syst. Evol. Microbiol.">
        <title>The Global Catalogue of Microorganisms (GCM) 10K type strain sequencing project: providing services to taxonomists for standard genome sequencing and annotation.</title>
        <authorList>
            <consortium name="The Broad Institute Genomics Platform"/>
            <consortium name="The Broad Institute Genome Sequencing Center for Infectious Disease"/>
            <person name="Wu L."/>
            <person name="Ma J."/>
        </authorList>
    </citation>
    <scope>NUCLEOTIDE SEQUENCE [LARGE SCALE GENOMIC DNA]</scope>
    <source>
        <strain evidence="2">CCUG 36956</strain>
    </source>
</reference>